<feature type="chain" id="PRO_5040837640" description="Leptin" evidence="6">
    <location>
        <begin position="27"/>
        <end position="170"/>
    </location>
</feature>
<name>A0A9W7W958_TRIRA</name>
<evidence type="ECO:0000256" key="2">
    <source>
        <dbReference type="ARBA" id="ARBA00005834"/>
    </source>
</evidence>
<keyword evidence="4" id="KW-0964">Secreted</keyword>
<evidence type="ECO:0000313" key="8">
    <source>
        <dbReference type="Proteomes" id="UP001059041"/>
    </source>
</evidence>
<dbReference type="PANTHER" id="PTHR11724">
    <property type="entry name" value="LEPTIN"/>
    <property type="match status" value="1"/>
</dbReference>
<dbReference type="OrthoDB" id="9872512at2759"/>
<dbReference type="PANTHER" id="PTHR11724:SF1">
    <property type="entry name" value="LEPTIN"/>
    <property type="match status" value="1"/>
</dbReference>
<gene>
    <name evidence="7" type="ORF">IRJ41_009160</name>
</gene>
<proteinExistence type="inferred from homology"/>
<dbReference type="SUPFAM" id="SSF47266">
    <property type="entry name" value="4-helical cytokines"/>
    <property type="match status" value="1"/>
</dbReference>
<comment type="similarity">
    <text evidence="2">Belongs to the leptin family.</text>
</comment>
<accession>A0A9W7W958</accession>
<dbReference type="GO" id="GO:0005576">
    <property type="term" value="C:extracellular region"/>
    <property type="evidence" value="ECO:0007669"/>
    <property type="project" value="UniProtKB-SubCell"/>
</dbReference>
<dbReference type="GO" id="GO:0005179">
    <property type="term" value="F:hormone activity"/>
    <property type="evidence" value="ECO:0007669"/>
    <property type="project" value="InterPro"/>
</dbReference>
<evidence type="ECO:0000313" key="7">
    <source>
        <dbReference type="EMBL" id="KAI7791806.1"/>
    </source>
</evidence>
<dbReference type="Pfam" id="PF02024">
    <property type="entry name" value="Leptin"/>
    <property type="match status" value="1"/>
</dbReference>
<dbReference type="InterPro" id="IPR000065">
    <property type="entry name" value="Leptin"/>
</dbReference>
<dbReference type="EMBL" id="JAFHDT010000024">
    <property type="protein sequence ID" value="KAI7791806.1"/>
    <property type="molecule type" value="Genomic_DNA"/>
</dbReference>
<keyword evidence="6" id="KW-0732">Signal</keyword>
<dbReference type="AlphaFoldDB" id="A0A9W7W958"/>
<keyword evidence="8" id="KW-1185">Reference proteome</keyword>
<sequence length="170" mass="19476">MHSSLIFCSILMAALVVLTVSRPTATLDMIRIMARTTINRIKKIKDEHFRMSPEIYFPGPDIDTPIDGLTSVIVHLRYVQIRLQVPPSQHLRQVQVDLETLLSTLEGLAISHGCPLPNHETPVHKAETAFPFTFNYLYLQELQRFLDKLCLNMEKLKRCKDTDVAETLTF</sequence>
<dbReference type="Gene3D" id="1.20.1250.10">
    <property type="match status" value="1"/>
</dbReference>
<protein>
    <recommendedName>
        <fullName evidence="3">Leptin</fullName>
    </recommendedName>
    <alternativeName>
        <fullName evidence="5">Obesity factor</fullName>
    </alternativeName>
</protein>
<evidence type="ECO:0000256" key="3">
    <source>
        <dbReference type="ARBA" id="ARBA00021421"/>
    </source>
</evidence>
<comment type="caution">
    <text evidence="7">The sequence shown here is derived from an EMBL/GenBank/DDBJ whole genome shotgun (WGS) entry which is preliminary data.</text>
</comment>
<evidence type="ECO:0000256" key="5">
    <source>
        <dbReference type="ARBA" id="ARBA00030981"/>
    </source>
</evidence>
<evidence type="ECO:0000256" key="1">
    <source>
        <dbReference type="ARBA" id="ARBA00004613"/>
    </source>
</evidence>
<reference evidence="7" key="1">
    <citation type="submission" date="2021-02" db="EMBL/GenBank/DDBJ databases">
        <title>Comparative genomics reveals that relaxation of natural selection precedes convergent phenotypic evolution of cavefish.</title>
        <authorList>
            <person name="Peng Z."/>
        </authorList>
    </citation>
    <scope>NUCLEOTIDE SEQUENCE</scope>
    <source>
        <tissue evidence="7">Muscle</tissue>
    </source>
</reference>
<feature type="signal peptide" evidence="6">
    <location>
        <begin position="1"/>
        <end position="26"/>
    </location>
</feature>
<dbReference type="Proteomes" id="UP001059041">
    <property type="component" value="Linkage Group LG24"/>
</dbReference>
<evidence type="ECO:0000256" key="4">
    <source>
        <dbReference type="ARBA" id="ARBA00022525"/>
    </source>
</evidence>
<dbReference type="InterPro" id="IPR009079">
    <property type="entry name" value="4_helix_cytokine-like_core"/>
</dbReference>
<organism evidence="7 8">
    <name type="scientific">Triplophysa rosa</name>
    <name type="common">Cave loach</name>
    <dbReference type="NCBI Taxonomy" id="992332"/>
    <lineage>
        <taxon>Eukaryota</taxon>
        <taxon>Metazoa</taxon>
        <taxon>Chordata</taxon>
        <taxon>Craniata</taxon>
        <taxon>Vertebrata</taxon>
        <taxon>Euteleostomi</taxon>
        <taxon>Actinopterygii</taxon>
        <taxon>Neopterygii</taxon>
        <taxon>Teleostei</taxon>
        <taxon>Ostariophysi</taxon>
        <taxon>Cypriniformes</taxon>
        <taxon>Nemacheilidae</taxon>
        <taxon>Triplophysa</taxon>
    </lineage>
</organism>
<comment type="subcellular location">
    <subcellularLocation>
        <location evidence="1">Secreted</location>
    </subcellularLocation>
</comment>
<evidence type="ECO:0000256" key="6">
    <source>
        <dbReference type="SAM" id="SignalP"/>
    </source>
</evidence>